<dbReference type="InterPro" id="IPR006311">
    <property type="entry name" value="TAT_signal"/>
</dbReference>
<feature type="region of interest" description="Disordered" evidence="1">
    <location>
        <begin position="190"/>
        <end position="241"/>
    </location>
</feature>
<feature type="region of interest" description="Disordered" evidence="1">
    <location>
        <begin position="44"/>
        <end position="76"/>
    </location>
</feature>
<dbReference type="Gene3D" id="2.60.40.1890">
    <property type="entry name" value="PCu(A)C copper chaperone"/>
    <property type="match status" value="1"/>
</dbReference>
<dbReference type="PANTHER" id="PTHR36302:SF1">
    <property type="entry name" value="COPPER CHAPERONE PCU(A)C"/>
    <property type="match status" value="1"/>
</dbReference>
<comment type="caution">
    <text evidence="2">The sequence shown here is derived from an EMBL/GenBank/DDBJ whole genome shotgun (WGS) entry which is preliminary data.</text>
</comment>
<proteinExistence type="predicted"/>
<dbReference type="InterPro" id="IPR058248">
    <property type="entry name" value="Lxx211020-like"/>
</dbReference>
<accession>A0A9D2LAZ6</accession>
<dbReference type="PROSITE" id="PS51318">
    <property type="entry name" value="TAT"/>
    <property type="match status" value="1"/>
</dbReference>
<dbReference type="Pfam" id="PF04314">
    <property type="entry name" value="PCuAC"/>
    <property type="match status" value="1"/>
</dbReference>
<dbReference type="Proteomes" id="UP000823823">
    <property type="component" value="Unassembled WGS sequence"/>
</dbReference>
<dbReference type="InterPro" id="IPR036182">
    <property type="entry name" value="PCuAC_sf"/>
</dbReference>
<dbReference type="InterPro" id="IPR007410">
    <property type="entry name" value="LpqE-like"/>
</dbReference>
<sequence length="241" mass="24986">MLRSPAPSSTAHRASVSPPPGLSRRRALLSLATIPATALIAACGGQSSGATGDGPAAGAEGSDARDGQPTADDAPVTVTDPWVKAAEDGMTSAFGIITNTTDTDLTLVSVTTPASKEVELHQTSPDGSGGMSMEEKEGGFPIPAGDELVLDPGGDHIMLMSLTAALQPGDEVELVLQFADGTEQPITATVKDFAGANEEYDPQDGHDHHDHGDDHEEHGHEQQGHDERGHGEDEGDEEEDR</sequence>
<reference evidence="2" key="1">
    <citation type="journal article" date="2021" name="PeerJ">
        <title>Extensive microbial diversity within the chicken gut microbiome revealed by metagenomics and culture.</title>
        <authorList>
            <person name="Gilroy R."/>
            <person name="Ravi A."/>
            <person name="Getino M."/>
            <person name="Pursley I."/>
            <person name="Horton D.L."/>
            <person name="Alikhan N.F."/>
            <person name="Baker D."/>
            <person name="Gharbi K."/>
            <person name="Hall N."/>
            <person name="Watson M."/>
            <person name="Adriaenssens E.M."/>
            <person name="Foster-Nyarko E."/>
            <person name="Jarju S."/>
            <person name="Secka A."/>
            <person name="Antonio M."/>
            <person name="Oren A."/>
            <person name="Chaudhuri R.R."/>
            <person name="La Ragione R."/>
            <person name="Hildebrand F."/>
            <person name="Pallen M.J."/>
        </authorList>
    </citation>
    <scope>NUCLEOTIDE SEQUENCE</scope>
    <source>
        <strain evidence="2">ChiHjej13B12-24818</strain>
    </source>
</reference>
<feature type="compositionally biased region" description="Basic and acidic residues" evidence="1">
    <location>
        <begin position="203"/>
        <end position="232"/>
    </location>
</feature>
<feature type="region of interest" description="Disordered" evidence="1">
    <location>
        <begin position="1"/>
        <end position="23"/>
    </location>
</feature>
<gene>
    <name evidence="2" type="ORF">H9786_01390</name>
</gene>
<dbReference type="EMBL" id="DWZH01000009">
    <property type="protein sequence ID" value="HJB09176.1"/>
    <property type="molecule type" value="Genomic_DNA"/>
</dbReference>
<evidence type="ECO:0000313" key="3">
    <source>
        <dbReference type="Proteomes" id="UP000823823"/>
    </source>
</evidence>
<feature type="compositionally biased region" description="Polar residues" evidence="1">
    <location>
        <begin position="1"/>
        <end position="12"/>
    </location>
</feature>
<name>A0A9D2LAZ6_9MICO</name>
<organism evidence="2 3">
    <name type="scientific">Candidatus Brachybacterium merdavium</name>
    <dbReference type="NCBI Taxonomy" id="2838513"/>
    <lineage>
        <taxon>Bacteria</taxon>
        <taxon>Bacillati</taxon>
        <taxon>Actinomycetota</taxon>
        <taxon>Actinomycetes</taxon>
        <taxon>Micrococcales</taxon>
        <taxon>Dermabacteraceae</taxon>
        <taxon>Brachybacterium</taxon>
    </lineage>
</organism>
<reference evidence="2" key="2">
    <citation type="submission" date="2021-04" db="EMBL/GenBank/DDBJ databases">
        <authorList>
            <person name="Gilroy R."/>
        </authorList>
    </citation>
    <scope>NUCLEOTIDE SEQUENCE</scope>
    <source>
        <strain evidence="2">ChiHjej13B12-24818</strain>
    </source>
</reference>
<dbReference type="SUPFAM" id="SSF110087">
    <property type="entry name" value="DR1885-like metal-binding protein"/>
    <property type="match status" value="1"/>
</dbReference>
<evidence type="ECO:0000313" key="2">
    <source>
        <dbReference type="EMBL" id="HJB09176.1"/>
    </source>
</evidence>
<dbReference type="AlphaFoldDB" id="A0A9D2LAZ6"/>
<dbReference type="PANTHER" id="PTHR36302">
    <property type="entry name" value="BLR7088 PROTEIN"/>
    <property type="match status" value="1"/>
</dbReference>
<protein>
    <submittedName>
        <fullName evidence="2">Copper chaperone PCu(A)C</fullName>
    </submittedName>
</protein>
<evidence type="ECO:0000256" key="1">
    <source>
        <dbReference type="SAM" id="MobiDB-lite"/>
    </source>
</evidence>